<dbReference type="Gene3D" id="1.10.12.10">
    <property type="entry name" value="Lyase 2-enoyl-coa Hydratase, Chain A, domain 2"/>
    <property type="match status" value="1"/>
</dbReference>
<dbReference type="PANTHER" id="PTHR43113:SF1">
    <property type="entry name" value="1,4-DIHYDROXY-2-NAPHTHOYL-COA SYNTHASE, PEROXISOMAL"/>
    <property type="match status" value="1"/>
</dbReference>
<evidence type="ECO:0000313" key="2">
    <source>
        <dbReference type="EMBL" id="BBO84182.1"/>
    </source>
</evidence>
<dbReference type="GO" id="GO:0009234">
    <property type="term" value="P:menaquinone biosynthetic process"/>
    <property type="evidence" value="ECO:0007669"/>
    <property type="project" value="TreeGrafter"/>
</dbReference>
<reference evidence="2 3" key="1">
    <citation type="submission" date="2019-11" db="EMBL/GenBank/DDBJ databases">
        <title>Comparative genomics of hydrocarbon-degrading Desulfosarcina strains.</title>
        <authorList>
            <person name="Watanabe M."/>
            <person name="Kojima H."/>
            <person name="Fukui M."/>
        </authorList>
    </citation>
    <scope>NUCLEOTIDE SEQUENCE [LARGE SCALE GENOMIC DNA]</scope>
    <source>
        <strain evidence="2 3">28bB2T</strain>
    </source>
</reference>
<dbReference type="KEGG" id="dov:DSCO28_47480"/>
<dbReference type="PANTHER" id="PTHR43113">
    <property type="entry name" value="NUCLEOSIDE-DIPHOSPHATE-SUGAR EPIMERASE"/>
    <property type="match status" value="1"/>
</dbReference>
<dbReference type="Pfam" id="PF00378">
    <property type="entry name" value="ECH_1"/>
    <property type="match status" value="1"/>
</dbReference>
<organism evidence="2 3">
    <name type="scientific">Desulfosarcina ovata subsp. sediminis</name>
    <dbReference type="NCBI Taxonomy" id="885957"/>
    <lineage>
        <taxon>Bacteria</taxon>
        <taxon>Pseudomonadati</taxon>
        <taxon>Thermodesulfobacteriota</taxon>
        <taxon>Desulfobacteria</taxon>
        <taxon>Desulfobacterales</taxon>
        <taxon>Desulfosarcinaceae</taxon>
        <taxon>Desulfosarcina</taxon>
    </lineage>
</organism>
<dbReference type="InterPro" id="IPR029045">
    <property type="entry name" value="ClpP/crotonase-like_dom_sf"/>
</dbReference>
<proteinExistence type="inferred from homology"/>
<dbReference type="Gene3D" id="3.90.226.10">
    <property type="entry name" value="2-enoyl-CoA Hydratase, Chain A, domain 1"/>
    <property type="match status" value="1"/>
</dbReference>
<dbReference type="GO" id="GO:0005829">
    <property type="term" value="C:cytosol"/>
    <property type="evidence" value="ECO:0007669"/>
    <property type="project" value="TreeGrafter"/>
</dbReference>
<sequence>MSIPMNKEWQVVEGYEYEDLIYEKKYLDSGGVARLTMNRPQKFNAFTGQMIRHMYECMNDINLDPSIGVVILTGAGEKAFCTGGDVENESEGEFEDIIFLQCNNVILSSRKPIIAVVKGWAVGGGNHMAYCCDLTIAADNAKFAQGGPKVGSPATGWFVQYAASVVGVKRAREMWMLCRKYDAQQALAMGLVNTVVPLDTIDEEVDKWCNEILEKSPTCIQLLKATFDDEFTYRRYDESMDLQKRMFPKFQNSAEQKEAQNSFFEKRKPDFLQFMEQEYDEYLRNRNKIHVK</sequence>
<dbReference type="InterPro" id="IPR001753">
    <property type="entry name" value="Enoyl-CoA_hydra/iso"/>
</dbReference>
<dbReference type="CDD" id="cd06558">
    <property type="entry name" value="crotonase-like"/>
    <property type="match status" value="1"/>
</dbReference>
<dbReference type="EMBL" id="AP021876">
    <property type="protein sequence ID" value="BBO84182.1"/>
    <property type="molecule type" value="Genomic_DNA"/>
</dbReference>
<dbReference type="SUPFAM" id="SSF52096">
    <property type="entry name" value="ClpP/crotonase"/>
    <property type="match status" value="1"/>
</dbReference>
<dbReference type="RefSeq" id="WP_197910314.1">
    <property type="nucleotide sequence ID" value="NZ_AP021876.1"/>
</dbReference>
<dbReference type="AlphaFoldDB" id="A0A5K7ZVB1"/>
<evidence type="ECO:0000313" key="3">
    <source>
        <dbReference type="Proteomes" id="UP000425960"/>
    </source>
</evidence>
<comment type="similarity">
    <text evidence="1">Belongs to the enoyl-CoA hydratase/isomerase family.</text>
</comment>
<dbReference type="Proteomes" id="UP000425960">
    <property type="component" value="Chromosome"/>
</dbReference>
<name>A0A5K7ZVB1_9BACT</name>
<evidence type="ECO:0000256" key="1">
    <source>
        <dbReference type="ARBA" id="ARBA00005254"/>
    </source>
</evidence>
<accession>A0A5K7ZVB1</accession>
<gene>
    <name evidence="2" type="primary">menB_2</name>
    <name evidence="2" type="ORF">DSCO28_47480</name>
</gene>
<dbReference type="InterPro" id="IPR014748">
    <property type="entry name" value="Enoyl-CoA_hydra_C"/>
</dbReference>
<protein>
    <submittedName>
        <fullName evidence="2">1,4-dihydroxy-2-naphthoyl-CoA synthase</fullName>
    </submittedName>
</protein>
<dbReference type="GO" id="GO:0008935">
    <property type="term" value="F:1,4-dihydroxy-2-naphthoyl-CoA synthase activity"/>
    <property type="evidence" value="ECO:0007669"/>
    <property type="project" value="TreeGrafter"/>
</dbReference>